<dbReference type="SMART" id="SM00220">
    <property type="entry name" value="S_TKc"/>
    <property type="match status" value="1"/>
</dbReference>
<evidence type="ECO:0000256" key="3">
    <source>
        <dbReference type="ARBA" id="ARBA00022777"/>
    </source>
</evidence>
<protein>
    <recommendedName>
        <fullName evidence="5">Protein kinase domain-containing protein</fullName>
    </recommendedName>
</protein>
<feature type="domain" description="Protein kinase" evidence="5">
    <location>
        <begin position="11"/>
        <end position="210"/>
    </location>
</feature>
<dbReference type="Pfam" id="PF00069">
    <property type="entry name" value="Pkinase"/>
    <property type="match status" value="1"/>
</dbReference>
<evidence type="ECO:0000256" key="2">
    <source>
        <dbReference type="ARBA" id="ARBA00022741"/>
    </source>
</evidence>
<organism evidence="6">
    <name type="scientific">marine sediment metagenome</name>
    <dbReference type="NCBI Taxonomy" id="412755"/>
    <lineage>
        <taxon>unclassified sequences</taxon>
        <taxon>metagenomes</taxon>
        <taxon>ecological metagenomes</taxon>
    </lineage>
</organism>
<dbReference type="InterPro" id="IPR008271">
    <property type="entry name" value="Ser/Thr_kinase_AS"/>
</dbReference>
<dbReference type="EMBL" id="BART01026453">
    <property type="protein sequence ID" value="GAG97087.1"/>
    <property type="molecule type" value="Genomic_DNA"/>
</dbReference>
<evidence type="ECO:0000256" key="1">
    <source>
        <dbReference type="ARBA" id="ARBA00022679"/>
    </source>
</evidence>
<comment type="caution">
    <text evidence="6">The sequence shown here is derived from an EMBL/GenBank/DDBJ whole genome shotgun (WGS) entry which is preliminary data.</text>
</comment>
<keyword evidence="3" id="KW-0418">Kinase</keyword>
<dbReference type="PROSITE" id="PS00108">
    <property type="entry name" value="PROTEIN_KINASE_ST"/>
    <property type="match status" value="1"/>
</dbReference>
<feature type="non-terminal residue" evidence="6">
    <location>
        <position position="210"/>
    </location>
</feature>
<proteinExistence type="predicted"/>
<dbReference type="InterPro" id="IPR011009">
    <property type="entry name" value="Kinase-like_dom_sf"/>
</dbReference>
<accession>X1CVW1</accession>
<dbReference type="AlphaFoldDB" id="X1CVW1"/>
<dbReference type="PANTHER" id="PTHR43289">
    <property type="entry name" value="MITOGEN-ACTIVATED PROTEIN KINASE KINASE KINASE 20-RELATED"/>
    <property type="match status" value="1"/>
</dbReference>
<keyword evidence="4" id="KW-0067">ATP-binding</keyword>
<evidence type="ECO:0000256" key="4">
    <source>
        <dbReference type="ARBA" id="ARBA00022840"/>
    </source>
</evidence>
<dbReference type="PROSITE" id="PS50011">
    <property type="entry name" value="PROTEIN_KINASE_DOM"/>
    <property type="match status" value="1"/>
</dbReference>
<gene>
    <name evidence="6" type="ORF">S01H4_47181</name>
</gene>
<dbReference type="InterPro" id="IPR000719">
    <property type="entry name" value="Prot_kinase_dom"/>
</dbReference>
<dbReference type="Gene3D" id="3.30.200.20">
    <property type="entry name" value="Phosphorylase Kinase, domain 1"/>
    <property type="match status" value="1"/>
</dbReference>
<dbReference type="Gene3D" id="1.10.510.10">
    <property type="entry name" value="Transferase(Phosphotransferase) domain 1"/>
    <property type="match status" value="1"/>
</dbReference>
<keyword evidence="1" id="KW-0808">Transferase</keyword>
<dbReference type="PANTHER" id="PTHR43289:SF6">
    <property type="entry name" value="SERINE_THREONINE-PROTEIN KINASE NEKL-3"/>
    <property type="match status" value="1"/>
</dbReference>
<sequence length="210" mass="23094">MVASGQTIRGYELKEQIASGGFGAVFRAFQSSVGREVAIKVILPQHANDPQFILRFEKEAQLVARLEHRAIVPLYDYWRDSSGAFLVMRWLRGGNLRESLQEGPWSLENIARLVDQVAGGLAAAHSHGVVHRDIKPANILLDEEANAFLSDFSFAKDLMAKADLTQSGSIIGSLAYISPEQIRGELVTPQADLYSLGLVVYELLTGEPPF</sequence>
<dbReference type="GO" id="GO:0005524">
    <property type="term" value="F:ATP binding"/>
    <property type="evidence" value="ECO:0007669"/>
    <property type="project" value="UniProtKB-KW"/>
</dbReference>
<dbReference type="GO" id="GO:0004674">
    <property type="term" value="F:protein serine/threonine kinase activity"/>
    <property type="evidence" value="ECO:0007669"/>
    <property type="project" value="TreeGrafter"/>
</dbReference>
<dbReference type="CDD" id="cd14014">
    <property type="entry name" value="STKc_PknB_like"/>
    <property type="match status" value="1"/>
</dbReference>
<evidence type="ECO:0000259" key="5">
    <source>
        <dbReference type="PROSITE" id="PS50011"/>
    </source>
</evidence>
<dbReference type="SUPFAM" id="SSF56112">
    <property type="entry name" value="Protein kinase-like (PK-like)"/>
    <property type="match status" value="1"/>
</dbReference>
<name>X1CVW1_9ZZZZ</name>
<evidence type="ECO:0000313" key="6">
    <source>
        <dbReference type="EMBL" id="GAG97087.1"/>
    </source>
</evidence>
<keyword evidence="2" id="KW-0547">Nucleotide-binding</keyword>
<reference evidence="6" key="1">
    <citation type="journal article" date="2014" name="Front. Microbiol.">
        <title>High frequency of phylogenetically diverse reductive dehalogenase-homologous genes in deep subseafloor sedimentary metagenomes.</title>
        <authorList>
            <person name="Kawai M."/>
            <person name="Futagami T."/>
            <person name="Toyoda A."/>
            <person name="Takaki Y."/>
            <person name="Nishi S."/>
            <person name="Hori S."/>
            <person name="Arai W."/>
            <person name="Tsubouchi T."/>
            <person name="Morono Y."/>
            <person name="Uchiyama I."/>
            <person name="Ito T."/>
            <person name="Fujiyama A."/>
            <person name="Inagaki F."/>
            <person name="Takami H."/>
        </authorList>
    </citation>
    <scope>NUCLEOTIDE SEQUENCE</scope>
    <source>
        <strain evidence="6">Expedition CK06-06</strain>
    </source>
</reference>